<evidence type="ECO:0000256" key="3">
    <source>
        <dbReference type="ARBA" id="ARBA00022777"/>
    </source>
</evidence>
<evidence type="ECO:0000256" key="1">
    <source>
        <dbReference type="ARBA" id="ARBA00009156"/>
    </source>
</evidence>
<name>A0A1M4YW68_9BACT</name>
<dbReference type="InterPro" id="IPR043129">
    <property type="entry name" value="ATPase_NBD"/>
</dbReference>
<gene>
    <name evidence="7" type="ORF">SAMN02745131_01787</name>
</gene>
<dbReference type="PANTHER" id="PTHR43095:SF2">
    <property type="entry name" value="GLUCONOKINASE"/>
    <property type="match status" value="1"/>
</dbReference>
<dbReference type="STRING" id="1121884.SAMN02745131_01787"/>
<evidence type="ECO:0000259" key="5">
    <source>
        <dbReference type="Pfam" id="PF00370"/>
    </source>
</evidence>
<sequence length="496" mass="55265">MQGYIIGLDIGTGSTKAVAVNFQGEIIGSIQASYTILQEDSQKAEQDPQVLLNAFYSCIRQMIVQMKDMPLAVSLSSAMHNIMAVNEKGEPISNLVIWSDSRSTEIAKLLRKDKAGQSIYMATGTPLHAMSPLCKIIWWRENQKDIFTKAHKFISIKEYIWYKLFNEFIIDHSIASATGLFNIETLSWNSESLAIAQINSNKLSFPVPTDHYRKGISTEACKLSGLTSLIPVCIGASDGCLANLGTNSLKEGVAAITIGTSGAVRIASRLPIRNPATMSFNYILDNEYFICGYPINNGGNIMEWLMRDFLDNQVSGPDQYASLFDMIHKIPAGSEGLIFLPYIFAERAPIWDEEASGVFIGIRSKHTRAHFIRAIIEGVCYALKNVLELIELSSSEVKEIHASGGFIKSNDWVQLLADVTGKPIVIVEREDASAIGAAYLAYRLLSINNENFTTHENRLINPHKSNTKEYFKFFQVYKTIYPGVQESMHLLYKKVN</sequence>
<feature type="domain" description="Carbohydrate kinase FGGY C-terminal" evidence="6">
    <location>
        <begin position="254"/>
        <end position="442"/>
    </location>
</feature>
<evidence type="ECO:0000256" key="4">
    <source>
        <dbReference type="RuleBase" id="RU003733"/>
    </source>
</evidence>
<dbReference type="SUPFAM" id="SSF53067">
    <property type="entry name" value="Actin-like ATPase domain"/>
    <property type="match status" value="2"/>
</dbReference>
<comment type="similarity">
    <text evidence="1 4">Belongs to the FGGY kinase family.</text>
</comment>
<evidence type="ECO:0000313" key="8">
    <source>
        <dbReference type="Proteomes" id="UP000184048"/>
    </source>
</evidence>
<dbReference type="InterPro" id="IPR050406">
    <property type="entry name" value="FGGY_Carb_Kinase"/>
</dbReference>
<proteinExistence type="inferred from homology"/>
<evidence type="ECO:0000259" key="6">
    <source>
        <dbReference type="Pfam" id="PF02782"/>
    </source>
</evidence>
<dbReference type="Gene3D" id="3.30.420.40">
    <property type="match status" value="2"/>
</dbReference>
<dbReference type="InterPro" id="IPR018483">
    <property type="entry name" value="Carb_kinase_FGGY_CS"/>
</dbReference>
<protein>
    <submittedName>
        <fullName evidence="7">Gluconate kinase, FGGY family</fullName>
    </submittedName>
</protein>
<keyword evidence="3 4" id="KW-0418">Kinase</keyword>
<organism evidence="7 8">
    <name type="scientific">Flavisolibacter ginsengisoli DSM 18119</name>
    <dbReference type="NCBI Taxonomy" id="1121884"/>
    <lineage>
        <taxon>Bacteria</taxon>
        <taxon>Pseudomonadati</taxon>
        <taxon>Bacteroidota</taxon>
        <taxon>Chitinophagia</taxon>
        <taxon>Chitinophagales</taxon>
        <taxon>Chitinophagaceae</taxon>
        <taxon>Flavisolibacter</taxon>
    </lineage>
</organism>
<evidence type="ECO:0000313" key="7">
    <source>
        <dbReference type="EMBL" id="SHF09975.1"/>
    </source>
</evidence>
<dbReference type="GO" id="GO:0005975">
    <property type="term" value="P:carbohydrate metabolic process"/>
    <property type="evidence" value="ECO:0007669"/>
    <property type="project" value="InterPro"/>
</dbReference>
<keyword evidence="2 4" id="KW-0808">Transferase</keyword>
<keyword evidence="8" id="KW-1185">Reference proteome</keyword>
<dbReference type="GO" id="GO:0016301">
    <property type="term" value="F:kinase activity"/>
    <property type="evidence" value="ECO:0007669"/>
    <property type="project" value="UniProtKB-KW"/>
</dbReference>
<accession>A0A1M4YW68</accession>
<feature type="domain" description="Carbohydrate kinase FGGY N-terminal" evidence="5">
    <location>
        <begin position="4"/>
        <end position="245"/>
    </location>
</feature>
<dbReference type="CDD" id="cd07770">
    <property type="entry name" value="ASKHA_NBD_FGGY_GntK"/>
    <property type="match status" value="1"/>
</dbReference>
<dbReference type="Pfam" id="PF02782">
    <property type="entry name" value="FGGY_C"/>
    <property type="match status" value="1"/>
</dbReference>
<dbReference type="InterPro" id="IPR018484">
    <property type="entry name" value="FGGY_N"/>
</dbReference>
<dbReference type="GO" id="GO:0016773">
    <property type="term" value="F:phosphotransferase activity, alcohol group as acceptor"/>
    <property type="evidence" value="ECO:0007669"/>
    <property type="project" value="InterPro"/>
</dbReference>
<dbReference type="EMBL" id="FQUU01000006">
    <property type="protein sequence ID" value="SHF09975.1"/>
    <property type="molecule type" value="Genomic_DNA"/>
</dbReference>
<dbReference type="PIRSF" id="PIRSF000538">
    <property type="entry name" value="GlpK"/>
    <property type="match status" value="1"/>
</dbReference>
<dbReference type="PROSITE" id="PS00445">
    <property type="entry name" value="FGGY_KINASES_2"/>
    <property type="match status" value="1"/>
</dbReference>
<dbReference type="Proteomes" id="UP000184048">
    <property type="component" value="Unassembled WGS sequence"/>
</dbReference>
<reference evidence="7 8" key="1">
    <citation type="submission" date="2016-11" db="EMBL/GenBank/DDBJ databases">
        <authorList>
            <person name="Jaros S."/>
            <person name="Januszkiewicz K."/>
            <person name="Wedrychowicz H."/>
        </authorList>
    </citation>
    <scope>NUCLEOTIDE SEQUENCE [LARGE SCALE GENOMIC DNA]</scope>
    <source>
        <strain evidence="7 8">DSM 18119</strain>
    </source>
</reference>
<dbReference type="PANTHER" id="PTHR43095">
    <property type="entry name" value="SUGAR KINASE"/>
    <property type="match status" value="1"/>
</dbReference>
<dbReference type="RefSeq" id="WP_072834995.1">
    <property type="nucleotide sequence ID" value="NZ_FQUU01000006.1"/>
</dbReference>
<dbReference type="InterPro" id="IPR018485">
    <property type="entry name" value="FGGY_C"/>
</dbReference>
<dbReference type="InterPro" id="IPR000577">
    <property type="entry name" value="Carb_kinase_FGGY"/>
</dbReference>
<dbReference type="OrthoDB" id="9805576at2"/>
<dbReference type="AlphaFoldDB" id="A0A1M4YW68"/>
<evidence type="ECO:0000256" key="2">
    <source>
        <dbReference type="ARBA" id="ARBA00022679"/>
    </source>
</evidence>
<dbReference type="Pfam" id="PF00370">
    <property type="entry name" value="FGGY_N"/>
    <property type="match status" value="1"/>
</dbReference>